<dbReference type="InterPro" id="IPR050204">
    <property type="entry name" value="AraC_XylS_family_regulators"/>
</dbReference>
<protein>
    <submittedName>
        <fullName evidence="5">AraC family transcriptional regulator</fullName>
    </submittedName>
</protein>
<dbReference type="InterPro" id="IPR009057">
    <property type="entry name" value="Homeodomain-like_sf"/>
</dbReference>
<evidence type="ECO:0000313" key="6">
    <source>
        <dbReference type="Proteomes" id="UP000244755"/>
    </source>
</evidence>
<keyword evidence="3" id="KW-0804">Transcription</keyword>
<dbReference type="InterPro" id="IPR020449">
    <property type="entry name" value="Tscrpt_reg_AraC-type_HTH"/>
</dbReference>
<dbReference type="PRINTS" id="PR00032">
    <property type="entry name" value="HTHARAC"/>
</dbReference>
<dbReference type="KEGG" id="mee:DA075_06725"/>
<dbReference type="PANTHER" id="PTHR46796:SF12">
    <property type="entry name" value="HTH-TYPE DNA-BINDING TRANSCRIPTIONAL ACTIVATOR EUTR"/>
    <property type="match status" value="1"/>
</dbReference>
<dbReference type="InterPro" id="IPR018060">
    <property type="entry name" value="HTH_AraC"/>
</dbReference>
<dbReference type="Proteomes" id="UP000244755">
    <property type="component" value="Chromosome 1"/>
</dbReference>
<dbReference type="PROSITE" id="PS00041">
    <property type="entry name" value="HTH_ARAC_FAMILY_1"/>
    <property type="match status" value="1"/>
</dbReference>
<dbReference type="AlphaFoldDB" id="A0A2R4WGI1"/>
<keyword evidence="6" id="KW-1185">Reference proteome</keyword>
<dbReference type="InterPro" id="IPR018062">
    <property type="entry name" value="HTH_AraC-typ_CS"/>
</dbReference>
<dbReference type="SUPFAM" id="SSF46689">
    <property type="entry name" value="Homeodomain-like"/>
    <property type="match status" value="2"/>
</dbReference>
<dbReference type="SMART" id="SM00342">
    <property type="entry name" value="HTH_ARAC"/>
    <property type="match status" value="1"/>
</dbReference>
<evidence type="ECO:0000256" key="2">
    <source>
        <dbReference type="ARBA" id="ARBA00023125"/>
    </source>
</evidence>
<sequence>MSETARRPIPWRPQSFFTHQLHSTRSFELLNEHGGIAVDFHALRKTRPHLAVEGGQSRAMSLWLTRSTTGFLTVPKLEADLFTIRFVTSGRMIRRNRSGEHLGCPGDAMFVAFEDMRNEEASAHFAAISGTISRAALLASNRALGGAEDGACPELEPVTPVETLAMRSFLSCFQRLHRRLRQVDPAQDLFFPLFEEIVSYQLLSCWPRRRAAPRPHRSTPSSSSLRSAMEYIDARLGESLRLADVAAAAGVSVRTLQHAFKHELGTTPLGFIVERRLQRVHADLASPACADLSVADVARRWGFVHASAFTQRYRRRFGCTPTDTRRR</sequence>
<organism evidence="5 6">
    <name type="scientific">Methylobacterium currus</name>
    <dbReference type="NCBI Taxonomy" id="2051553"/>
    <lineage>
        <taxon>Bacteria</taxon>
        <taxon>Pseudomonadati</taxon>
        <taxon>Pseudomonadota</taxon>
        <taxon>Alphaproteobacteria</taxon>
        <taxon>Hyphomicrobiales</taxon>
        <taxon>Methylobacteriaceae</taxon>
        <taxon>Methylobacterium</taxon>
    </lineage>
</organism>
<dbReference type="PROSITE" id="PS01124">
    <property type="entry name" value="HTH_ARAC_FAMILY_2"/>
    <property type="match status" value="1"/>
</dbReference>
<dbReference type="GO" id="GO:0043565">
    <property type="term" value="F:sequence-specific DNA binding"/>
    <property type="evidence" value="ECO:0007669"/>
    <property type="project" value="InterPro"/>
</dbReference>
<dbReference type="GO" id="GO:0003700">
    <property type="term" value="F:DNA-binding transcription factor activity"/>
    <property type="evidence" value="ECO:0007669"/>
    <property type="project" value="InterPro"/>
</dbReference>
<evidence type="ECO:0000259" key="4">
    <source>
        <dbReference type="PROSITE" id="PS01124"/>
    </source>
</evidence>
<proteinExistence type="predicted"/>
<evidence type="ECO:0000256" key="3">
    <source>
        <dbReference type="ARBA" id="ARBA00023163"/>
    </source>
</evidence>
<accession>A0A2R4WGI1</accession>
<reference evidence="5 6" key="1">
    <citation type="submission" date="2018-04" db="EMBL/GenBank/DDBJ databases">
        <title>Methylobacterium sp. PR1016A genome.</title>
        <authorList>
            <person name="Park W."/>
        </authorList>
    </citation>
    <scope>NUCLEOTIDE SEQUENCE [LARGE SCALE GENOMIC DNA]</scope>
    <source>
        <strain evidence="5 6">PR1016A</strain>
    </source>
</reference>
<evidence type="ECO:0000256" key="1">
    <source>
        <dbReference type="ARBA" id="ARBA00023015"/>
    </source>
</evidence>
<dbReference type="PANTHER" id="PTHR46796">
    <property type="entry name" value="HTH-TYPE TRANSCRIPTIONAL ACTIVATOR RHAS-RELATED"/>
    <property type="match status" value="1"/>
</dbReference>
<keyword evidence="2" id="KW-0238">DNA-binding</keyword>
<dbReference type="Gene3D" id="1.10.10.60">
    <property type="entry name" value="Homeodomain-like"/>
    <property type="match status" value="1"/>
</dbReference>
<dbReference type="OrthoDB" id="7285481at2"/>
<gene>
    <name evidence="5" type="ORF">DA075_06725</name>
</gene>
<keyword evidence="1" id="KW-0805">Transcription regulation</keyword>
<feature type="domain" description="HTH araC/xylS-type" evidence="4">
    <location>
        <begin position="226"/>
        <end position="327"/>
    </location>
</feature>
<dbReference type="EMBL" id="CP028843">
    <property type="protein sequence ID" value="AWB20654.1"/>
    <property type="molecule type" value="Genomic_DNA"/>
</dbReference>
<name>A0A2R4WGI1_9HYPH</name>
<evidence type="ECO:0000313" key="5">
    <source>
        <dbReference type="EMBL" id="AWB20654.1"/>
    </source>
</evidence>
<dbReference type="Pfam" id="PF12833">
    <property type="entry name" value="HTH_18"/>
    <property type="match status" value="1"/>
</dbReference>